<gene>
    <name evidence="9" type="ORF">LV82_00728</name>
</gene>
<comment type="caution">
    <text evidence="9">The sequence shown here is derived from an EMBL/GenBank/DDBJ whole genome shotgun (WGS) entry which is preliminary data.</text>
</comment>
<dbReference type="RefSeq" id="WP_245873061.1">
    <property type="nucleotide sequence ID" value="NZ_PRDS01000002.1"/>
</dbReference>
<evidence type="ECO:0000256" key="1">
    <source>
        <dbReference type="ARBA" id="ARBA00001968"/>
    </source>
</evidence>
<dbReference type="Proteomes" id="UP000239736">
    <property type="component" value="Unassembled WGS sequence"/>
</dbReference>
<reference evidence="9 10" key="1">
    <citation type="submission" date="2018-01" db="EMBL/GenBank/DDBJ databases">
        <title>Genomic Encyclopedia of Archaeal and Bacterial Type Strains, Phase II (KMG-II): from individual species to whole genera.</title>
        <authorList>
            <person name="Goeker M."/>
        </authorList>
    </citation>
    <scope>NUCLEOTIDE SEQUENCE [LARGE SCALE GENOMIC DNA]</scope>
    <source>
        <strain evidence="9 10">DSM 12048</strain>
    </source>
</reference>
<evidence type="ECO:0000259" key="7">
    <source>
        <dbReference type="Pfam" id="PF03755"/>
    </source>
</evidence>
<dbReference type="Pfam" id="PF08340">
    <property type="entry name" value="YicC-like_C"/>
    <property type="match status" value="1"/>
</dbReference>
<organism evidence="9 10">
    <name type="scientific">Albidovulum inexpectatum</name>
    <dbReference type="NCBI Taxonomy" id="196587"/>
    <lineage>
        <taxon>Bacteria</taxon>
        <taxon>Pseudomonadati</taxon>
        <taxon>Pseudomonadota</taxon>
        <taxon>Alphaproteobacteria</taxon>
        <taxon>Rhodobacterales</taxon>
        <taxon>Paracoccaceae</taxon>
        <taxon>Albidovulum</taxon>
    </lineage>
</organism>
<dbReference type="GO" id="GO:0016787">
    <property type="term" value="F:hydrolase activity"/>
    <property type="evidence" value="ECO:0007669"/>
    <property type="project" value="UniProtKB-KW"/>
</dbReference>
<evidence type="ECO:0000259" key="8">
    <source>
        <dbReference type="Pfam" id="PF08340"/>
    </source>
</evidence>
<proteinExistence type="inferred from homology"/>
<keyword evidence="10" id="KW-1185">Reference proteome</keyword>
<evidence type="ECO:0000313" key="9">
    <source>
        <dbReference type="EMBL" id="PPB81519.1"/>
    </source>
</evidence>
<accession>A0A2S5JJ70</accession>
<dbReference type="PANTHER" id="PTHR30636:SF3">
    <property type="entry name" value="UPF0701 PROTEIN YICC"/>
    <property type="match status" value="1"/>
</dbReference>
<name>A0A2S5JJ70_9RHOB</name>
<dbReference type="Pfam" id="PF03755">
    <property type="entry name" value="YicC-like_N"/>
    <property type="match status" value="1"/>
</dbReference>
<feature type="domain" description="Endoribonuclease YicC-like C-terminal" evidence="8">
    <location>
        <begin position="194"/>
        <end position="309"/>
    </location>
</feature>
<dbReference type="AlphaFoldDB" id="A0A2S5JJ70"/>
<sequence length="309" mass="33726">MVNQQQDVLSRKPGLHSMTGFATRSGADQGHEWVWEIRSVNGKALDLRLRLPDWIEGLEPAARAIVARRVARGSVTLSLKIARQPGAATLRINPDALKAVLDALRVVRDEARAAGVETAPVDPVSVLSMRGVAEESAEDIDTAPLRNALLADLEPLLEDFLHARAQEGSRLQEAIALRLDQIEALIAEARIAVENRREDQARSLGDNLARVMAGAADADPGRVAQELALLVVKSDVSEELDRLQAHVAAARALLSEDGPVGRKFDFLMQEFMREANTLCSKAGHAELTRIGLDLKTVIDQMREQVQNVE</sequence>
<dbReference type="PANTHER" id="PTHR30636">
    <property type="entry name" value="UPF0701 PROTEIN YICC"/>
    <property type="match status" value="1"/>
</dbReference>
<evidence type="ECO:0000256" key="4">
    <source>
        <dbReference type="ARBA" id="ARBA00022801"/>
    </source>
</evidence>
<dbReference type="InterPro" id="IPR013527">
    <property type="entry name" value="YicC-like_N"/>
</dbReference>
<comment type="cofactor">
    <cofactor evidence="1">
        <name>a divalent metal cation</name>
        <dbReference type="ChEBI" id="CHEBI:60240"/>
    </cofactor>
</comment>
<keyword evidence="4" id="KW-0378">Hydrolase</keyword>
<evidence type="ECO:0000313" key="10">
    <source>
        <dbReference type="Proteomes" id="UP000239736"/>
    </source>
</evidence>
<dbReference type="EMBL" id="PRDS01000002">
    <property type="protein sequence ID" value="PPB81519.1"/>
    <property type="molecule type" value="Genomic_DNA"/>
</dbReference>
<keyword evidence="3" id="KW-0255">Endonuclease</keyword>
<evidence type="ECO:0000256" key="3">
    <source>
        <dbReference type="ARBA" id="ARBA00022759"/>
    </source>
</evidence>
<keyword evidence="2" id="KW-0540">Nuclease</keyword>
<protein>
    <submittedName>
        <fullName evidence="9">Uncharacterized protein (TIGR00255 family)</fullName>
    </submittedName>
</protein>
<dbReference type="NCBIfam" id="TIGR00255">
    <property type="entry name" value="YicC/YloC family endoribonuclease"/>
    <property type="match status" value="1"/>
</dbReference>
<evidence type="ECO:0000256" key="2">
    <source>
        <dbReference type="ARBA" id="ARBA00022722"/>
    </source>
</evidence>
<evidence type="ECO:0000256" key="6">
    <source>
        <dbReference type="SAM" id="MobiDB-lite"/>
    </source>
</evidence>
<evidence type="ECO:0000256" key="5">
    <source>
        <dbReference type="ARBA" id="ARBA00035648"/>
    </source>
</evidence>
<dbReference type="InterPro" id="IPR005229">
    <property type="entry name" value="YicC/YloC-like"/>
</dbReference>
<feature type="region of interest" description="Disordered" evidence="6">
    <location>
        <begin position="1"/>
        <end position="22"/>
    </location>
</feature>
<comment type="similarity">
    <text evidence="5">Belongs to the YicC/YloC family.</text>
</comment>
<dbReference type="InterPro" id="IPR013551">
    <property type="entry name" value="YicC-like_C"/>
</dbReference>
<dbReference type="GO" id="GO:0004521">
    <property type="term" value="F:RNA endonuclease activity"/>
    <property type="evidence" value="ECO:0007669"/>
    <property type="project" value="InterPro"/>
</dbReference>
<feature type="domain" description="Endoribonuclease YicC-like N-terminal" evidence="7">
    <location>
        <begin position="15"/>
        <end position="172"/>
    </location>
</feature>